<reference evidence="1" key="1">
    <citation type="journal article" date="2006" name="Nature">
        <title>Deciphering the evolution and metabolism of an anammox bacterium from a community genome.</title>
        <authorList>
            <person name="Strous M."/>
            <person name="Pelletier E."/>
            <person name="Mangenot S."/>
            <person name="Rattei T."/>
            <person name="Lehner A."/>
            <person name="Taylor M.W."/>
            <person name="Horn M."/>
            <person name="Daims H."/>
            <person name="Bartol-Mavel D."/>
            <person name="Wincker P."/>
            <person name="Barbe V."/>
            <person name="Fonknechten N."/>
            <person name="Vallenet D."/>
            <person name="Segurens B."/>
            <person name="Schenowitz-Truong C."/>
            <person name="Medigue C."/>
            <person name="Collingro A."/>
            <person name="Snel B."/>
            <person name="Dutilh B.E."/>
            <person name="OpDenCamp H.J.M."/>
            <person name="vanDerDrift C."/>
            <person name="Cirpus I."/>
            <person name="vanDePas-Schoonen K.T."/>
            <person name="Harhangi H.R."/>
            <person name="vanNiftrik L."/>
            <person name="Schmid M."/>
            <person name="Keltjens J."/>
            <person name="vanDeVossenberg J."/>
            <person name="Kartal B."/>
            <person name="Meier H."/>
            <person name="Frishman D."/>
            <person name="Huynen M.A."/>
            <person name="Mewes H."/>
            <person name="Weissenbach J."/>
            <person name="Jetten M.S.M."/>
            <person name="Wagner M."/>
            <person name="LePaslier D."/>
        </authorList>
    </citation>
    <scope>NUCLEOTIDE SEQUENCE</scope>
</reference>
<dbReference type="Proteomes" id="UP000501926">
    <property type="component" value="Chromosome"/>
</dbReference>
<evidence type="ECO:0000313" key="3">
    <source>
        <dbReference type="Proteomes" id="UP000501926"/>
    </source>
</evidence>
<dbReference type="EMBL" id="CP049055">
    <property type="protein sequence ID" value="QII12394.1"/>
    <property type="molecule type" value="Genomic_DNA"/>
</dbReference>
<dbReference type="EMBL" id="CT573071">
    <property type="protein sequence ID" value="CAJ75285.1"/>
    <property type="molecule type" value="Genomic_DNA"/>
</dbReference>
<organism evidence="1">
    <name type="scientific">Kuenenia stuttgartiensis</name>
    <dbReference type="NCBI Taxonomy" id="174633"/>
    <lineage>
        <taxon>Bacteria</taxon>
        <taxon>Pseudomonadati</taxon>
        <taxon>Planctomycetota</taxon>
        <taxon>Candidatus Brocadiia</taxon>
        <taxon>Candidatus Brocadiales</taxon>
        <taxon>Candidatus Brocadiaceae</taxon>
        <taxon>Candidatus Kuenenia</taxon>
    </lineage>
</organism>
<proteinExistence type="predicted"/>
<accession>Q1Q5J2</accession>
<gene>
    <name evidence="2" type="ORF">KsCSTR_30160</name>
    <name evidence="1" type="ORF">kuste4523</name>
</gene>
<dbReference type="AlphaFoldDB" id="Q1Q5J2"/>
<reference evidence="2 3" key="3">
    <citation type="submission" date="2020-02" db="EMBL/GenBank/DDBJ databases">
        <title>Newly sequenced genome of strain CSTR1 showed variability in Candidatus Kuenenia stuttgartiensis genomes.</title>
        <authorList>
            <person name="Ding C."/>
            <person name="Adrian L."/>
        </authorList>
    </citation>
    <scope>NUCLEOTIDE SEQUENCE [LARGE SCALE GENOMIC DNA]</scope>
    <source>
        <strain evidence="2 3">CSTR1</strain>
    </source>
</reference>
<reference evidence="1" key="2">
    <citation type="submission" date="2006-01" db="EMBL/GenBank/DDBJ databases">
        <authorList>
            <person name="Genoscope"/>
        </authorList>
    </citation>
    <scope>NUCLEOTIDE SEQUENCE</scope>
</reference>
<name>Q1Q5J2_KUEST</name>
<evidence type="ECO:0000313" key="1">
    <source>
        <dbReference type="EMBL" id="CAJ75285.1"/>
    </source>
</evidence>
<sequence>MASSNLLKRLYKIIVQDQKSNSGDTILNFRNLRFPLKCKSVESFKMTIYLFHLEINKSLYFVNNKQAVQECNQQNFFSSLCRVFRKVLKALPETIRCLMHL</sequence>
<evidence type="ECO:0000313" key="2">
    <source>
        <dbReference type="EMBL" id="QII12394.1"/>
    </source>
</evidence>
<protein>
    <submittedName>
        <fullName evidence="1">Uncharacterized protein</fullName>
    </submittedName>
</protein>